<evidence type="ECO:0000256" key="3">
    <source>
        <dbReference type="ARBA" id="ARBA00022664"/>
    </source>
</evidence>
<protein>
    <submittedName>
        <fullName evidence="14">Ubiquitin specific peptidase 39</fullName>
    </submittedName>
</protein>
<evidence type="ECO:0000256" key="1">
    <source>
        <dbReference type="ARBA" id="ARBA00004123"/>
    </source>
</evidence>
<evidence type="ECO:0000259" key="12">
    <source>
        <dbReference type="PROSITE" id="PS50235"/>
    </source>
</evidence>
<evidence type="ECO:0000256" key="6">
    <source>
        <dbReference type="ARBA" id="ARBA00022771"/>
    </source>
</evidence>
<comment type="subcellular location">
    <subcellularLocation>
        <location evidence="1">Nucleus</location>
    </subcellularLocation>
</comment>
<evidence type="ECO:0000256" key="9">
    <source>
        <dbReference type="ARBA" id="ARBA00023242"/>
    </source>
</evidence>
<keyword evidence="6 10" id="KW-0863">Zinc-finger</keyword>
<keyword evidence="11" id="KW-0175">Coiled coil</keyword>
<keyword evidence="5" id="KW-0747">Spliceosome</keyword>
<dbReference type="InterPro" id="IPR033809">
    <property type="entry name" value="USP39"/>
</dbReference>
<feature type="domain" description="UBP-type" evidence="13">
    <location>
        <begin position="89"/>
        <end position="186"/>
    </location>
</feature>
<keyword evidence="8" id="KW-0508">mRNA splicing</keyword>
<keyword evidence="3" id="KW-0507">mRNA processing</keyword>
<proteinExistence type="inferred from homology"/>
<dbReference type="Gene3D" id="3.30.40.10">
    <property type="entry name" value="Zinc/RING finger domain, C3HC4 (zinc finger)"/>
    <property type="match status" value="1"/>
</dbReference>
<evidence type="ECO:0000256" key="8">
    <source>
        <dbReference type="ARBA" id="ARBA00023187"/>
    </source>
</evidence>
<feature type="domain" description="USP" evidence="12">
    <location>
        <begin position="211"/>
        <end position="612"/>
    </location>
</feature>
<dbReference type="PROSITE" id="PS50271">
    <property type="entry name" value="ZF_UBP"/>
    <property type="match status" value="1"/>
</dbReference>
<keyword evidence="7" id="KW-0862">Zinc</keyword>
<dbReference type="GO" id="GO:0008270">
    <property type="term" value="F:zinc ion binding"/>
    <property type="evidence" value="ECO:0007669"/>
    <property type="project" value="UniProtKB-KW"/>
</dbReference>
<name>X5IAE6_9STRA</name>
<gene>
    <name evidence="14" type="primary">usp39</name>
</gene>
<dbReference type="SMART" id="SM00290">
    <property type="entry name" value="ZnF_UBP"/>
    <property type="match status" value="1"/>
</dbReference>
<sequence length="631" mass="72777">MVDRKQKKKIFFFPVFRVGACLFWRARRNLQKKMSSGLRKRAAAAEDEPVKVKKEEAEDDVKVVEAKPEDGEEEDVKDVKVKLEDSIRHKCPYLDTINRHVLDFDFEKVCSVSLSNLNVYCCLVCGKFFQGRGKNTHAYTHSVHVSHHVFINLHTRKIFCLPDNYEVVDFSLDDIVRALNPTFTPQETRLLNYNTTLARDIFGVTYLPGFIGLNNLKKTDYVNVVVHALAHVTPLRDFFLRSQNYENSKSQLVHRFGELMRKIWSKHNYKSCVSPHELVQEVTVASKRRFVIGKQSECVEFLSWLLNSLHFGLGGTRKDKSIIHEVFQGKVRVTTRQRKTAAVKQKEEELKMLENQDAEEAGAENWMEDDDDEEEGMEDWSKDVSVAPFLMLSLEIPPTPLFKDSQGGNIIPQVPLFQVLEKYNGKKYTDILKAGYQQRKRYSLLELPPFIIFHLSRFTKNNFYMEKNPTIVTFPVKNLELREYLKFVDDVSFPSDEELQEMSIGELKAICKAHRVHPGNVVEKAELAEFVKTQVLDQIITKYDLLANIVHDSPPGQKKDNQMSPLEAGSYRVHLQNKATDQWYEIQDLHVDETMPQLVGLSESYMLIYERQKSSEEAAADSAVALHSMQS</sequence>
<keyword evidence="9" id="KW-0539">Nucleus</keyword>
<dbReference type="SUPFAM" id="SSF54001">
    <property type="entry name" value="Cysteine proteinases"/>
    <property type="match status" value="1"/>
</dbReference>
<organism evidence="14">
    <name type="scientific">Ciliophrys infusionum</name>
    <dbReference type="NCBI Taxonomy" id="38824"/>
    <lineage>
        <taxon>Eukaryota</taxon>
        <taxon>Sar</taxon>
        <taxon>Stramenopiles</taxon>
        <taxon>Ochrophyta</taxon>
        <taxon>Dictyochophyceae</taxon>
        <taxon>Rhizochromulinales</taxon>
        <taxon>Ciliophryaceae</taxon>
        <taxon>Ciliophrys</taxon>
    </lineage>
</organism>
<dbReference type="PROSITE" id="PS50235">
    <property type="entry name" value="USP_3"/>
    <property type="match status" value="1"/>
</dbReference>
<dbReference type="GO" id="GO:0000245">
    <property type="term" value="P:spliceosomal complex assembly"/>
    <property type="evidence" value="ECO:0007669"/>
    <property type="project" value="InterPro"/>
</dbReference>
<dbReference type="GO" id="GO:0016579">
    <property type="term" value="P:protein deubiquitination"/>
    <property type="evidence" value="ECO:0007669"/>
    <property type="project" value="InterPro"/>
</dbReference>
<dbReference type="InterPro" id="IPR028889">
    <property type="entry name" value="USP"/>
</dbReference>
<evidence type="ECO:0000256" key="4">
    <source>
        <dbReference type="ARBA" id="ARBA00022723"/>
    </source>
</evidence>
<dbReference type="EMBL" id="AB846664">
    <property type="protein sequence ID" value="BAO65810.1"/>
    <property type="molecule type" value="Genomic_DNA"/>
</dbReference>
<evidence type="ECO:0000256" key="5">
    <source>
        <dbReference type="ARBA" id="ARBA00022728"/>
    </source>
</evidence>
<dbReference type="Pfam" id="PF02148">
    <property type="entry name" value="zf-UBP"/>
    <property type="match status" value="1"/>
</dbReference>
<dbReference type="CDD" id="cd02669">
    <property type="entry name" value="Peptidase_C19M"/>
    <property type="match status" value="1"/>
</dbReference>
<dbReference type="PANTHER" id="PTHR21646">
    <property type="entry name" value="UBIQUITIN CARBOXYL-TERMINAL HYDROLASE"/>
    <property type="match status" value="1"/>
</dbReference>
<evidence type="ECO:0000313" key="14">
    <source>
        <dbReference type="EMBL" id="BAO65810.1"/>
    </source>
</evidence>
<evidence type="ECO:0000256" key="11">
    <source>
        <dbReference type="SAM" id="Coils"/>
    </source>
</evidence>
<dbReference type="Pfam" id="PF00443">
    <property type="entry name" value="UCH"/>
    <property type="match status" value="1"/>
</dbReference>
<evidence type="ECO:0000256" key="2">
    <source>
        <dbReference type="ARBA" id="ARBA00009085"/>
    </source>
</evidence>
<dbReference type="AlphaFoldDB" id="X5IAE6"/>
<dbReference type="GO" id="GO:0005681">
    <property type="term" value="C:spliceosomal complex"/>
    <property type="evidence" value="ECO:0007669"/>
    <property type="project" value="UniProtKB-KW"/>
</dbReference>
<dbReference type="SUPFAM" id="SSF57850">
    <property type="entry name" value="RING/U-box"/>
    <property type="match status" value="1"/>
</dbReference>
<dbReference type="InterPro" id="IPR050185">
    <property type="entry name" value="Ub_carboxyl-term_hydrolase"/>
</dbReference>
<feature type="coiled-coil region" evidence="11">
    <location>
        <begin position="336"/>
        <end position="363"/>
    </location>
</feature>
<reference evidence="14" key="1">
    <citation type="submission" date="2013-08" db="EMBL/GenBank/DDBJ databases">
        <title>Direct evidence of lateral transfer of eukaryotic ribosomal RNA genes.</title>
        <authorList>
            <person name="Yabuki A."/>
            <person name="Toyofuku T."/>
            <person name="Takishita K."/>
        </authorList>
    </citation>
    <scope>NUCLEOTIDE SEQUENCE</scope>
    <source>
        <strain evidence="14">YPF1207</strain>
    </source>
</reference>
<dbReference type="GO" id="GO:0004843">
    <property type="term" value="F:cysteine-type deubiquitinase activity"/>
    <property type="evidence" value="ECO:0007669"/>
    <property type="project" value="InterPro"/>
</dbReference>
<dbReference type="Gene3D" id="3.90.70.10">
    <property type="entry name" value="Cysteine proteinases"/>
    <property type="match status" value="1"/>
</dbReference>
<accession>X5IAE6</accession>
<dbReference type="InterPro" id="IPR038765">
    <property type="entry name" value="Papain-like_cys_pep_sf"/>
</dbReference>
<comment type="similarity">
    <text evidence="2">Belongs to the peptidase C19 family.</text>
</comment>
<keyword evidence="4" id="KW-0479">Metal-binding</keyword>
<dbReference type="InterPro" id="IPR001394">
    <property type="entry name" value="Peptidase_C19_UCH"/>
</dbReference>
<dbReference type="PANTHER" id="PTHR21646:SF16">
    <property type="entry name" value="U4_U6.U5 TRI-SNRNP-ASSOCIATED PROTEIN 2"/>
    <property type="match status" value="1"/>
</dbReference>
<dbReference type="InterPro" id="IPR001607">
    <property type="entry name" value="Znf_UBP"/>
</dbReference>
<evidence type="ECO:0000256" key="7">
    <source>
        <dbReference type="ARBA" id="ARBA00022833"/>
    </source>
</evidence>
<evidence type="ECO:0000259" key="13">
    <source>
        <dbReference type="PROSITE" id="PS50271"/>
    </source>
</evidence>
<evidence type="ECO:0000256" key="10">
    <source>
        <dbReference type="PROSITE-ProRule" id="PRU00502"/>
    </source>
</evidence>
<dbReference type="FunFam" id="3.30.40.10:FF:000068">
    <property type="entry name" value="U4/U6.U5 tri-snRNP-associated protein 2"/>
    <property type="match status" value="1"/>
</dbReference>
<dbReference type="InterPro" id="IPR013083">
    <property type="entry name" value="Znf_RING/FYVE/PHD"/>
</dbReference>